<keyword evidence="6" id="KW-1185">Reference proteome</keyword>
<sequence length="314" mass="34225">MSRSVSHMEPVTIELADPVEKLRARMGQLAEVRAPGEAEEPILSPEVRAAVFSWLAELSAVDELKAAGLKPRSTALLSGPPGTGKTTLGHHLAARLGVPLVLVGAENLLRPYLGDAEQQMQKLFAAIQGVKAVVLLDEIEAIGRSRALGGHSGASEGRMSMLTVMLRKIEAFNGILIGATNQPGILDPALWRRFHLQLVVDLPGDDERFAIIRRYGLPFVFRDEDIDILVDVTDGASPALLRGLMEGLKRAIVLGPRMRWRTNDLPWIAERITAALAPPPEMQPHPPLWADPTTLDRLAAIHWPPTRAPKEDPS</sequence>
<evidence type="ECO:0000256" key="2">
    <source>
        <dbReference type="ARBA" id="ARBA00022741"/>
    </source>
</evidence>
<keyword evidence="3" id="KW-0067">ATP-binding</keyword>
<accession>A0A1M7ZM10</accession>
<name>A0A1M7ZM10_9HYPH</name>
<dbReference type="InterPro" id="IPR027417">
    <property type="entry name" value="P-loop_NTPase"/>
</dbReference>
<evidence type="ECO:0000313" key="6">
    <source>
        <dbReference type="Proteomes" id="UP000186406"/>
    </source>
</evidence>
<dbReference type="SUPFAM" id="SSF52540">
    <property type="entry name" value="P-loop containing nucleoside triphosphate hydrolases"/>
    <property type="match status" value="1"/>
</dbReference>
<dbReference type="Gene3D" id="3.40.50.300">
    <property type="entry name" value="P-loop containing nucleotide triphosphate hydrolases"/>
    <property type="match status" value="1"/>
</dbReference>
<comment type="similarity">
    <text evidence="1">Belongs to the AAA ATPase family.</text>
</comment>
<dbReference type="Pfam" id="PF00004">
    <property type="entry name" value="AAA"/>
    <property type="match status" value="1"/>
</dbReference>
<dbReference type="InterPro" id="IPR003959">
    <property type="entry name" value="ATPase_AAA_core"/>
</dbReference>
<reference evidence="5 6" key="1">
    <citation type="submission" date="2016-12" db="EMBL/GenBank/DDBJ databases">
        <authorList>
            <person name="Song W.-J."/>
            <person name="Kurnit D.M."/>
        </authorList>
    </citation>
    <scope>NUCLEOTIDE SEQUENCE [LARGE SCALE GENOMIC DNA]</scope>
    <source>
        <strain evidence="5 6">DSM 19599</strain>
    </source>
</reference>
<dbReference type="OrthoDB" id="7438987at2"/>
<dbReference type="Proteomes" id="UP000186406">
    <property type="component" value="Unassembled WGS sequence"/>
</dbReference>
<evidence type="ECO:0000256" key="1">
    <source>
        <dbReference type="ARBA" id="ARBA00006914"/>
    </source>
</evidence>
<dbReference type="InterPro" id="IPR003593">
    <property type="entry name" value="AAA+_ATPase"/>
</dbReference>
<dbReference type="EMBL" id="FRXO01000004">
    <property type="protein sequence ID" value="SHO65849.1"/>
    <property type="molecule type" value="Genomic_DNA"/>
</dbReference>
<dbReference type="AlphaFoldDB" id="A0A1M7ZM10"/>
<dbReference type="GO" id="GO:0016887">
    <property type="term" value="F:ATP hydrolysis activity"/>
    <property type="evidence" value="ECO:0007669"/>
    <property type="project" value="InterPro"/>
</dbReference>
<dbReference type="SMART" id="SM00382">
    <property type="entry name" value="AAA"/>
    <property type="match status" value="1"/>
</dbReference>
<feature type="domain" description="AAA+ ATPase" evidence="4">
    <location>
        <begin position="71"/>
        <end position="204"/>
    </location>
</feature>
<gene>
    <name evidence="5" type="ORF">SAMN02745172_02496</name>
</gene>
<dbReference type="RefSeq" id="WP_139282516.1">
    <property type="nucleotide sequence ID" value="NZ_FRXO01000004.1"/>
</dbReference>
<proteinExistence type="inferred from homology"/>
<evidence type="ECO:0000256" key="3">
    <source>
        <dbReference type="ARBA" id="ARBA00022840"/>
    </source>
</evidence>
<protein>
    <submittedName>
        <fullName evidence="5">ATPase family associated with various cellular activities (AAA)</fullName>
    </submittedName>
</protein>
<dbReference type="PANTHER" id="PTHR23073">
    <property type="entry name" value="26S PROTEASOME REGULATORY SUBUNIT"/>
    <property type="match status" value="1"/>
</dbReference>
<evidence type="ECO:0000313" key="5">
    <source>
        <dbReference type="EMBL" id="SHO65849.1"/>
    </source>
</evidence>
<evidence type="ECO:0000259" key="4">
    <source>
        <dbReference type="SMART" id="SM00382"/>
    </source>
</evidence>
<keyword evidence="2" id="KW-0547">Nucleotide-binding</keyword>
<dbReference type="InterPro" id="IPR050221">
    <property type="entry name" value="26S_Proteasome_ATPase"/>
</dbReference>
<dbReference type="CDD" id="cd19481">
    <property type="entry name" value="RecA-like_protease"/>
    <property type="match status" value="1"/>
</dbReference>
<dbReference type="GO" id="GO:0005524">
    <property type="term" value="F:ATP binding"/>
    <property type="evidence" value="ECO:0007669"/>
    <property type="project" value="UniProtKB-KW"/>
</dbReference>
<dbReference type="STRING" id="1123029.SAMN02745172_02496"/>
<organism evidence="5 6">
    <name type="scientific">Pseudoxanthobacter soli DSM 19599</name>
    <dbReference type="NCBI Taxonomy" id="1123029"/>
    <lineage>
        <taxon>Bacteria</taxon>
        <taxon>Pseudomonadati</taxon>
        <taxon>Pseudomonadota</taxon>
        <taxon>Alphaproteobacteria</taxon>
        <taxon>Hyphomicrobiales</taxon>
        <taxon>Segnochrobactraceae</taxon>
        <taxon>Pseudoxanthobacter</taxon>
    </lineage>
</organism>